<dbReference type="PROSITE" id="PS51272">
    <property type="entry name" value="SLH"/>
    <property type="match status" value="3"/>
</dbReference>
<dbReference type="Proteomes" id="UP001595916">
    <property type="component" value="Unassembled WGS sequence"/>
</dbReference>
<dbReference type="Gene3D" id="1.50.10.20">
    <property type="match status" value="1"/>
</dbReference>
<gene>
    <name evidence="5" type="ORF">ACFO4R_11315</name>
</gene>
<evidence type="ECO:0000313" key="5">
    <source>
        <dbReference type="EMBL" id="MFC4805652.1"/>
    </source>
</evidence>
<dbReference type="Pfam" id="PF14478">
    <property type="entry name" value="DUF4430"/>
    <property type="match status" value="1"/>
</dbReference>
<reference evidence="6" key="1">
    <citation type="journal article" date="2019" name="Int. J. Syst. Evol. Microbiol.">
        <title>The Global Catalogue of Microorganisms (GCM) 10K type strain sequencing project: providing services to taxonomists for standard genome sequencing and annotation.</title>
        <authorList>
            <consortium name="The Broad Institute Genomics Platform"/>
            <consortium name="The Broad Institute Genome Sequencing Center for Infectious Disease"/>
            <person name="Wu L."/>
            <person name="Ma J."/>
        </authorList>
    </citation>
    <scope>NUCLEOTIDE SEQUENCE [LARGE SCALE GENOMIC DNA]</scope>
    <source>
        <strain evidence="6">CCUG 46385</strain>
    </source>
</reference>
<dbReference type="PANTHER" id="PTHR43308">
    <property type="entry name" value="OUTER MEMBRANE PROTEIN ALPHA-RELATED"/>
    <property type="match status" value="1"/>
</dbReference>
<feature type="chain" id="PRO_5046556731" evidence="3">
    <location>
        <begin position="29"/>
        <end position="2002"/>
    </location>
</feature>
<dbReference type="RefSeq" id="WP_379789269.1">
    <property type="nucleotide sequence ID" value="NZ_JBHSHL010000056.1"/>
</dbReference>
<evidence type="ECO:0000256" key="1">
    <source>
        <dbReference type="ARBA" id="ARBA00022737"/>
    </source>
</evidence>
<dbReference type="PANTHER" id="PTHR43308:SF5">
    <property type="entry name" value="S-LAYER PROTEIN _ PEPTIDOGLYCAN ENDO-BETA-N-ACETYLGLUCOSAMINIDASE"/>
    <property type="match status" value="1"/>
</dbReference>
<feature type="domain" description="SLH" evidence="4">
    <location>
        <begin position="1887"/>
        <end position="1944"/>
    </location>
</feature>
<keyword evidence="2" id="KW-0175">Coiled coil</keyword>
<evidence type="ECO:0000259" key="4">
    <source>
        <dbReference type="PROSITE" id="PS51272"/>
    </source>
</evidence>
<dbReference type="Pfam" id="PF00395">
    <property type="entry name" value="SLH"/>
    <property type="match status" value="3"/>
</dbReference>
<name>A0ABV9QNJ7_9FIRM</name>
<proteinExistence type="predicted"/>
<organism evidence="5 6">
    <name type="scientific">Filifactor villosus</name>
    <dbReference type="NCBI Taxonomy" id="29374"/>
    <lineage>
        <taxon>Bacteria</taxon>
        <taxon>Bacillati</taxon>
        <taxon>Bacillota</taxon>
        <taxon>Clostridia</taxon>
        <taxon>Peptostreptococcales</taxon>
        <taxon>Filifactoraceae</taxon>
        <taxon>Filifactor</taxon>
    </lineage>
</organism>
<feature type="domain" description="SLH" evidence="4">
    <location>
        <begin position="1823"/>
        <end position="1886"/>
    </location>
</feature>
<feature type="domain" description="SLH" evidence="4">
    <location>
        <begin position="1945"/>
        <end position="2002"/>
    </location>
</feature>
<dbReference type="InterPro" id="IPR027954">
    <property type="entry name" value="Transcobalamin-like_C"/>
</dbReference>
<dbReference type="CDD" id="cd00688">
    <property type="entry name" value="ISOPREN_C2_like"/>
    <property type="match status" value="1"/>
</dbReference>
<evidence type="ECO:0000256" key="3">
    <source>
        <dbReference type="SAM" id="SignalP"/>
    </source>
</evidence>
<dbReference type="SUPFAM" id="SSF48239">
    <property type="entry name" value="Terpenoid cyclases/Protein prenyltransferases"/>
    <property type="match status" value="1"/>
</dbReference>
<evidence type="ECO:0000313" key="6">
    <source>
        <dbReference type="Proteomes" id="UP001595916"/>
    </source>
</evidence>
<accession>A0ABV9QNJ7</accession>
<dbReference type="InterPro" id="IPR008930">
    <property type="entry name" value="Terpenoid_cyclase/PrenylTrfase"/>
</dbReference>
<dbReference type="Gene3D" id="2.170.130.30">
    <property type="match status" value="1"/>
</dbReference>
<sequence length="2002" mass="225419">MKQRWNRLLSLLLILVMMAGFAPQSTFANETIEVTTQEELAAIGSGSYVLARDIVLDESWEAISDFEGQLDGNGKTVTAAGESLFSYINEGALVKNLIVRGRVSGNKSKEPIKLGGLAEVVRGRVQNTLIDIDLVRDALYDSVGGVAGYVDGGQLDTVVANIRLTTELEGEDVDDEKVSGLVGELESGLINNSYWVGIEQGAYLYDDETMKGSEKIEETDLQSETLKAKLNAGDKEGYLPWGLNEDSWLVPGGKREGEARALLQRLVEDMSKINASFYTPESFRTFEEELNKAKEVLSQDSSSEDEIKAVMESLKQGFDQLRHLPLNKEELRAKVEECKSLEFSLYAKDSILKMKGLIKKAERLLESETVLQEDLNSTREELEEQFSAMETRVVRGVDLSSHSGEVIPVTDVAQLKNMEADKVYRLERDLSISAGWWNPQEMNAVFDGNGHTIELGAGSYFPLFDVIGEKGVIQNLGIKGSVKYNFEAGGIAGIHKGLIINSYSLADIESTRGVAGGLVGVLDGGSIINSYVSAQIKSPRGYGALTGRVEYGLIQNSYWNDRMTRVSSDEDTLFLKDSQAMALEEFKTAEFINRLNLQRAPYLKSWGRQRHTGLPYHGEDFDFEEQQGIFVYPVKFTDVSGRSTVIDRKGTIDVNYILGDKDFLVGKLELVGSDLKEGEVRWTTLENHTEHIKPGIESGEVYSYGGGTTTVQVYKLNAQKEQGEKIAEFDLVGKLPEIEDLQVFVADKAPQPSLEGLQNVAKQKFVIEGRQHKELVFKAKFEGSSQYIDLNEYNFDYRYDYRSESDRKKFKHNRGEFVFEEPYKTRFFARVEDFETYVDLESVYVPVQSIRPIGGTYEVHARNSMSLNFDFMPLTGAGTLLGGDTNQVVEVEPANASYHHKWQISSTDPSIVNYVPYIIVSLVPYKAGEVELTATSLDPNIDSPISGTSKVKIVYKNPLQTVAVTKSNYRLNEEEELPLEMELKGSNPEEKHVSEPKIEWKYEGSGKVEIHTKHKYIDQGIGKPFVADDRYYVKAIQKGRVKATGYPVDKTNSPEPIVLNFEIGSNDSLPAVNVTELAEKGLEGGKNHFLKNSLQKDYRFGDEWVVFALSRSGLELDQTKKEAYINSVKEAYTVSNEFYTQNQKPTTIARTMIALGALGIDLGEFREYDFVEKLLNNKDIGTGLNESVYALIAIDTKNYPDRGYRWDRQSLVDEILKYQHPQTGGFGLYDNNSSGLDMTAMALQALRRYTSREEVRNAVEKALEYLKNNLDADMGYQSSEAVAQTLMALAALEKDVLDDRNGFYRNERKNIVIALMNFYDEEAGGFKHEKNSQSINDISTVQAMQALNAYLRYKAGKPFIYDYSDVFENTHEEGLTTIRSIVPVNPLNVEVGTDREDVISKLPIHTLIVDDKGSMHKVELHWNLKDYNGQQEGEYDALAAFDLPPEVRQSTPSMELIVKTKVFVTVPSSSQDMTVYFTLHAMEIGGNNELIWIPRQEVTVPEHSTVYTVFDKVLGEHSISYINKGNYISSIRSPYDGQWLSEFTNGKNSGWMYKVNGEHVNYGLEEYVLKDRDEVVWHYTNDYTQLFETRTQNEGAVVGSKSISGEVKIRPILRGALAEADIDSSSLNEIDRLLSASTSKVLTFDLKSGKAVDQSVVRIAKVVTDKLRSEEKFSLNLKTDLLEVQFDRNAIKTVWEEQKTNQGSFEISIKRIENLHKEAPVKISSKSEESLRHLIGRRPVLELKTKIAEKEISNYRQGRMRIHIPYTLQIGEEKDDLKVYKIGSSGEVSSVDNVSYDALAGVMSFETGETGVYAIGIEQTLKKSAFFVDVDQGKWYAPAIEALFERGVISGRGESRFYPDENISRAEFITLLAKYSGEKTQQSSAMFEDVRKGEWYYPYVIWAQEKGFVTGYRNQFRPNDPINREEMAVILKNFYHQDGTAEITDASFEDEKDISPWARDAVDMMKNTGVISGDEKHRFMPKQHASRAEAAQMLYKLFQEKR</sequence>
<keyword evidence="1" id="KW-0677">Repeat</keyword>
<dbReference type="InterPro" id="IPR001119">
    <property type="entry name" value="SLH_dom"/>
</dbReference>
<dbReference type="Gene3D" id="1.20.1270.70">
    <property type="entry name" value="Designed single chain three-helix bundle"/>
    <property type="match status" value="1"/>
</dbReference>
<comment type="caution">
    <text evidence="5">The sequence shown here is derived from an EMBL/GenBank/DDBJ whole genome shotgun (WGS) entry which is preliminary data.</text>
</comment>
<protein>
    <submittedName>
        <fullName evidence="5">S-layer homology domain-containing protein</fullName>
    </submittedName>
</protein>
<dbReference type="InterPro" id="IPR051465">
    <property type="entry name" value="Cell_Envelope_Struct_Comp"/>
</dbReference>
<dbReference type="Gene3D" id="2.160.20.110">
    <property type="match status" value="2"/>
</dbReference>
<feature type="coiled-coil region" evidence="2">
    <location>
        <begin position="365"/>
        <end position="392"/>
    </location>
</feature>
<feature type="signal peptide" evidence="3">
    <location>
        <begin position="1"/>
        <end position="28"/>
    </location>
</feature>
<evidence type="ECO:0000256" key="2">
    <source>
        <dbReference type="SAM" id="Coils"/>
    </source>
</evidence>
<keyword evidence="6" id="KW-1185">Reference proteome</keyword>
<keyword evidence="3" id="KW-0732">Signal</keyword>
<dbReference type="EMBL" id="JBHSHL010000056">
    <property type="protein sequence ID" value="MFC4805652.1"/>
    <property type="molecule type" value="Genomic_DNA"/>
</dbReference>